<dbReference type="EMBL" id="JAATLK010000002">
    <property type="protein sequence ID" value="NIZ47646.1"/>
    <property type="molecule type" value="Genomic_DNA"/>
</dbReference>
<sequence length="189" mass="22584">MHLFRQSALLWLSWAIIGYHIVTTTSCHKKSICPLLDIEQIHMLYNPLHIIDEFGYPYTSFYDDNHTYLIYKKAFWHEFSGSAVIAMDNELEQIFYILFYIQPDKELDMLHYLRKNFEIIPNSLAYTLATESHLQWLQLYRSQLVAFNNHLYGQYYFIHECRPPHYTKSIPEIFPHGQLYTLLAMTPPP</sequence>
<dbReference type="RefSeq" id="WP_167704283.1">
    <property type="nucleotide sequence ID" value="NZ_CP118169.1"/>
</dbReference>
<comment type="caution">
    <text evidence="1">The sequence shown here is derived from an EMBL/GenBank/DDBJ whole genome shotgun (WGS) entry which is preliminary data.</text>
</comment>
<name>A0A968GIB4_9SPIO</name>
<dbReference type="AlphaFoldDB" id="A0A968GIB4"/>
<accession>A0A968GIB4</accession>
<keyword evidence="2" id="KW-1185">Reference proteome</keyword>
<evidence type="ECO:0000313" key="2">
    <source>
        <dbReference type="Proteomes" id="UP000752013"/>
    </source>
</evidence>
<reference evidence="1" key="1">
    <citation type="submission" date="2020-03" db="EMBL/GenBank/DDBJ databases">
        <title>Spirochaetal bacteria isolated from arthropods constitute a novel genus Entomospira genus novum within the order Spirochaetales.</title>
        <authorList>
            <person name="Grana-Miraglia L."/>
            <person name="Sikutova S."/>
            <person name="Fingerle V."/>
            <person name="Sing A."/>
            <person name="Castillo-Ramirez S."/>
            <person name="Margos G."/>
            <person name="Rudolf I."/>
        </authorList>
    </citation>
    <scope>NUCLEOTIDE SEQUENCE</scope>
    <source>
        <strain evidence="1">BR208</strain>
    </source>
</reference>
<dbReference type="PROSITE" id="PS51257">
    <property type="entry name" value="PROKAR_LIPOPROTEIN"/>
    <property type="match status" value="1"/>
</dbReference>
<organism evidence="1 2">
    <name type="scientific">Entomospira nematocerorum</name>
    <dbReference type="NCBI Taxonomy" id="2719987"/>
    <lineage>
        <taxon>Bacteria</taxon>
        <taxon>Pseudomonadati</taxon>
        <taxon>Spirochaetota</taxon>
        <taxon>Spirochaetia</taxon>
        <taxon>Spirochaetales</taxon>
        <taxon>Spirochaetaceae</taxon>
        <taxon>Entomospira</taxon>
    </lineage>
</organism>
<gene>
    <name evidence="1" type="ORF">HCT46_06950</name>
</gene>
<dbReference type="Proteomes" id="UP000752013">
    <property type="component" value="Unassembled WGS sequence"/>
</dbReference>
<proteinExistence type="predicted"/>
<evidence type="ECO:0000313" key="1">
    <source>
        <dbReference type="EMBL" id="NIZ47646.1"/>
    </source>
</evidence>
<protein>
    <submittedName>
        <fullName evidence="1">Uncharacterized protein</fullName>
    </submittedName>
</protein>